<dbReference type="Pfam" id="PF16931">
    <property type="entry name" value="Phage_holin_8"/>
    <property type="match status" value="1"/>
</dbReference>
<dbReference type="RefSeq" id="WP_021217629.1">
    <property type="nucleotide sequence ID" value="NZ_AP023189.1"/>
</dbReference>
<evidence type="ECO:0000256" key="1">
    <source>
        <dbReference type="SAM" id="Phobius"/>
    </source>
</evidence>
<dbReference type="InterPro" id="IPR032637">
    <property type="entry name" value="Phage_holin-like"/>
</dbReference>
<evidence type="ECO:0008006" key="4">
    <source>
        <dbReference type="Google" id="ProtNLM"/>
    </source>
</evidence>
<evidence type="ECO:0000313" key="3">
    <source>
        <dbReference type="Proteomes" id="UP000509383"/>
    </source>
</evidence>
<keyword evidence="1" id="KW-0812">Transmembrane</keyword>
<keyword evidence="1" id="KW-0472">Membrane</keyword>
<feature type="transmembrane region" description="Helical" evidence="1">
    <location>
        <begin position="55"/>
        <end position="76"/>
    </location>
</feature>
<dbReference type="EMBL" id="AP023189">
    <property type="protein sequence ID" value="BCG27565.1"/>
    <property type="molecule type" value="Genomic_DNA"/>
</dbReference>
<sequence length="123" mass="12477">MAEPSLGVLGGVAAGVTVGAAWAGLDLNAVMGALAGSLLFVLFAPDLSIYKRIGYFLVSLVAGYYGSAELIGVGAARTSGGASFVCAALVVTISITILEWIRGGKMPEWLRSLLDRRGGGSNG</sequence>
<name>A0A6J4EDJ4_9PSED</name>
<feature type="transmembrane region" description="Helical" evidence="1">
    <location>
        <begin position="82"/>
        <end position="101"/>
    </location>
</feature>
<evidence type="ECO:0000313" key="2">
    <source>
        <dbReference type="EMBL" id="BCG27565.1"/>
    </source>
</evidence>
<protein>
    <recommendedName>
        <fullName evidence="4">Phage holin</fullName>
    </recommendedName>
</protein>
<dbReference type="Proteomes" id="UP000509383">
    <property type="component" value="Chromosome"/>
</dbReference>
<keyword evidence="1" id="KW-1133">Transmembrane helix</keyword>
<gene>
    <name evidence="2" type="ORF">TUM18999_57560</name>
</gene>
<dbReference type="KEGG" id="ptw:TUM18999_57560"/>
<proteinExistence type="predicted"/>
<dbReference type="AlphaFoldDB" id="A0A6J4EDJ4"/>
<feature type="transmembrane region" description="Helical" evidence="1">
    <location>
        <begin position="20"/>
        <end position="43"/>
    </location>
</feature>
<organism evidence="2 3">
    <name type="scientific">Pseudomonas tohonis</name>
    <dbReference type="NCBI Taxonomy" id="2725477"/>
    <lineage>
        <taxon>Bacteria</taxon>
        <taxon>Pseudomonadati</taxon>
        <taxon>Pseudomonadota</taxon>
        <taxon>Gammaproteobacteria</taxon>
        <taxon>Pseudomonadales</taxon>
        <taxon>Pseudomonadaceae</taxon>
        <taxon>Pseudomonas</taxon>
    </lineage>
</organism>
<accession>A0A6J4EDJ4</accession>
<reference evidence="2 3" key="1">
    <citation type="submission" date="2020-05" db="EMBL/GenBank/DDBJ databases">
        <title>Characterization of novel class B3 metallo-beta-lactamase from novel Pseudomonas species.</title>
        <authorList>
            <person name="Yamada K."/>
            <person name="Aoki K."/>
            <person name="Ishii Y."/>
        </authorList>
    </citation>
    <scope>NUCLEOTIDE SEQUENCE [LARGE SCALE GENOMIC DNA]</scope>
    <source>
        <strain evidence="2 3">TUM18999</strain>
    </source>
</reference>